<evidence type="ECO:0000313" key="3">
    <source>
        <dbReference type="Proteomes" id="UP001487740"/>
    </source>
</evidence>
<dbReference type="InterPro" id="IPR036812">
    <property type="entry name" value="NAD(P)_OxRdtase_dom_sf"/>
</dbReference>
<feature type="domain" description="NADP-dependent oxidoreductase" evidence="1">
    <location>
        <begin position="3"/>
        <end position="63"/>
    </location>
</feature>
<dbReference type="Proteomes" id="UP001487740">
    <property type="component" value="Unassembled WGS sequence"/>
</dbReference>
<dbReference type="Pfam" id="PF00248">
    <property type="entry name" value="Aldo_ket_red"/>
    <property type="match status" value="1"/>
</dbReference>
<organism evidence="2 3">
    <name type="scientific">Scylla paramamosain</name>
    <name type="common">Mud crab</name>
    <dbReference type="NCBI Taxonomy" id="85552"/>
    <lineage>
        <taxon>Eukaryota</taxon>
        <taxon>Metazoa</taxon>
        <taxon>Ecdysozoa</taxon>
        <taxon>Arthropoda</taxon>
        <taxon>Crustacea</taxon>
        <taxon>Multicrustacea</taxon>
        <taxon>Malacostraca</taxon>
        <taxon>Eumalacostraca</taxon>
        <taxon>Eucarida</taxon>
        <taxon>Decapoda</taxon>
        <taxon>Pleocyemata</taxon>
        <taxon>Brachyura</taxon>
        <taxon>Eubrachyura</taxon>
        <taxon>Portunoidea</taxon>
        <taxon>Portunidae</taxon>
        <taxon>Portuninae</taxon>
        <taxon>Scylla</taxon>
    </lineage>
</organism>
<dbReference type="EMBL" id="JARAKH010000021">
    <property type="protein sequence ID" value="KAK8393441.1"/>
    <property type="molecule type" value="Genomic_DNA"/>
</dbReference>
<evidence type="ECO:0000313" key="2">
    <source>
        <dbReference type="EMBL" id="KAK8393441.1"/>
    </source>
</evidence>
<proteinExistence type="predicted"/>
<evidence type="ECO:0000259" key="1">
    <source>
        <dbReference type="Pfam" id="PF00248"/>
    </source>
</evidence>
<keyword evidence="3" id="KW-1185">Reference proteome</keyword>
<sequence length="107" mass="12228">MCEQELAKVLNLCWRRGDTRNEFFIITKLPLVGMKWNMVSRFLDISLKNLGLNYVDAFLMEAPVGLQSRYSPNSLSLTYPQEPETNILRSLSHKMPGTYILDTGLCA</sequence>
<gene>
    <name evidence="2" type="ORF">O3P69_013433</name>
</gene>
<protein>
    <recommendedName>
        <fullName evidence="1">NADP-dependent oxidoreductase domain-containing protein</fullName>
    </recommendedName>
</protein>
<reference evidence="2 3" key="1">
    <citation type="submission" date="2023-03" db="EMBL/GenBank/DDBJ databases">
        <title>High-quality genome of Scylla paramamosain provides insights in environmental adaptation.</title>
        <authorList>
            <person name="Zhang L."/>
        </authorList>
    </citation>
    <scope>NUCLEOTIDE SEQUENCE [LARGE SCALE GENOMIC DNA]</scope>
    <source>
        <strain evidence="2">LZ_2023a</strain>
        <tissue evidence="2">Muscle</tissue>
    </source>
</reference>
<dbReference type="Gene3D" id="3.20.20.100">
    <property type="entry name" value="NADP-dependent oxidoreductase domain"/>
    <property type="match status" value="1"/>
</dbReference>
<name>A0AAW0U3D6_SCYPA</name>
<dbReference type="SUPFAM" id="SSF51430">
    <property type="entry name" value="NAD(P)-linked oxidoreductase"/>
    <property type="match status" value="1"/>
</dbReference>
<accession>A0AAW0U3D6</accession>
<comment type="caution">
    <text evidence="2">The sequence shown here is derived from an EMBL/GenBank/DDBJ whole genome shotgun (WGS) entry which is preliminary data.</text>
</comment>
<dbReference type="InterPro" id="IPR023210">
    <property type="entry name" value="NADP_OxRdtase_dom"/>
</dbReference>
<dbReference type="AlphaFoldDB" id="A0AAW0U3D6"/>